<organism evidence="16 17">
    <name type="scientific">Candidatus Nitrosotalea okcheonensis</name>
    <dbReference type="NCBI Taxonomy" id="1903276"/>
    <lineage>
        <taxon>Archaea</taxon>
        <taxon>Nitrososphaerota</taxon>
        <taxon>Nitrososphaeria</taxon>
        <taxon>Nitrosotaleales</taxon>
        <taxon>Nitrosotaleaceae</taxon>
        <taxon>Nitrosotalea</taxon>
    </lineage>
</organism>
<reference evidence="17" key="1">
    <citation type="submission" date="2017-03" db="EMBL/GenBank/DDBJ databases">
        <authorList>
            <person name="Herbold C."/>
        </authorList>
    </citation>
    <scope>NUCLEOTIDE SEQUENCE [LARGE SCALE GENOMIC DNA]</scope>
</reference>
<dbReference type="InterPro" id="IPR000700">
    <property type="entry name" value="PAS-assoc_C"/>
</dbReference>
<dbReference type="InterPro" id="IPR036097">
    <property type="entry name" value="HisK_dim/P_sf"/>
</dbReference>
<dbReference type="SMART" id="SM00388">
    <property type="entry name" value="HisKA"/>
    <property type="match status" value="1"/>
</dbReference>
<dbReference type="CDD" id="cd18773">
    <property type="entry name" value="PDC1_HK_sensor"/>
    <property type="match status" value="1"/>
</dbReference>
<evidence type="ECO:0000256" key="7">
    <source>
        <dbReference type="ARBA" id="ARBA00022777"/>
    </source>
</evidence>
<dbReference type="Pfam" id="PF00512">
    <property type="entry name" value="HisKA"/>
    <property type="match status" value="1"/>
</dbReference>
<dbReference type="InterPro" id="IPR005467">
    <property type="entry name" value="His_kinase_dom"/>
</dbReference>
<keyword evidence="4" id="KW-0808">Transferase</keyword>
<dbReference type="SMART" id="SM00387">
    <property type="entry name" value="HATPase_c"/>
    <property type="match status" value="1"/>
</dbReference>
<keyword evidence="10" id="KW-0902">Two-component regulatory system</keyword>
<dbReference type="Gene3D" id="3.30.450.20">
    <property type="entry name" value="PAS domain"/>
    <property type="match status" value="2"/>
</dbReference>
<dbReference type="GO" id="GO:0000155">
    <property type="term" value="F:phosphorelay sensor kinase activity"/>
    <property type="evidence" value="ECO:0007669"/>
    <property type="project" value="InterPro"/>
</dbReference>
<evidence type="ECO:0000256" key="11">
    <source>
        <dbReference type="ARBA" id="ARBA00023136"/>
    </source>
</evidence>
<dbReference type="AlphaFoldDB" id="A0A2H1FBZ6"/>
<evidence type="ECO:0000256" key="9">
    <source>
        <dbReference type="ARBA" id="ARBA00022989"/>
    </source>
</evidence>
<dbReference type="Pfam" id="PF13426">
    <property type="entry name" value="PAS_9"/>
    <property type="match status" value="1"/>
</dbReference>
<evidence type="ECO:0000256" key="4">
    <source>
        <dbReference type="ARBA" id="ARBA00022679"/>
    </source>
</evidence>
<dbReference type="InterPro" id="IPR035965">
    <property type="entry name" value="PAS-like_dom_sf"/>
</dbReference>
<dbReference type="GO" id="GO:0005886">
    <property type="term" value="C:plasma membrane"/>
    <property type="evidence" value="ECO:0007669"/>
    <property type="project" value="UniProtKB-SubCell"/>
</dbReference>
<evidence type="ECO:0000256" key="5">
    <source>
        <dbReference type="ARBA" id="ARBA00022692"/>
    </source>
</evidence>
<keyword evidence="6" id="KW-0547">Nucleotide-binding</keyword>
<dbReference type="PROSITE" id="PS50113">
    <property type="entry name" value="PAC"/>
    <property type="match status" value="1"/>
</dbReference>
<keyword evidence="17" id="KW-1185">Reference proteome</keyword>
<dbReference type="SUPFAM" id="SSF47384">
    <property type="entry name" value="Homodimeric domain of signal transducing histidine kinase"/>
    <property type="match status" value="1"/>
</dbReference>
<keyword evidence="3" id="KW-0597">Phosphoprotein</keyword>
<dbReference type="RefSeq" id="WP_157926453.1">
    <property type="nucleotide sequence ID" value="NZ_LT841358.1"/>
</dbReference>
<evidence type="ECO:0000259" key="14">
    <source>
        <dbReference type="PROSITE" id="PS50112"/>
    </source>
</evidence>
<dbReference type="NCBIfam" id="TIGR00229">
    <property type="entry name" value="sensory_box"/>
    <property type="match status" value="1"/>
</dbReference>
<evidence type="ECO:0000313" key="17">
    <source>
        <dbReference type="Proteomes" id="UP000230607"/>
    </source>
</evidence>
<dbReference type="InterPro" id="IPR003594">
    <property type="entry name" value="HATPase_dom"/>
</dbReference>
<evidence type="ECO:0000256" key="3">
    <source>
        <dbReference type="ARBA" id="ARBA00022553"/>
    </source>
</evidence>
<dbReference type="Pfam" id="PF02743">
    <property type="entry name" value="dCache_1"/>
    <property type="match status" value="1"/>
</dbReference>
<evidence type="ECO:0000256" key="8">
    <source>
        <dbReference type="ARBA" id="ARBA00022840"/>
    </source>
</evidence>
<dbReference type="PANTHER" id="PTHR43065:SF10">
    <property type="entry name" value="PEROXIDE STRESS-ACTIVATED HISTIDINE KINASE MAK3"/>
    <property type="match status" value="1"/>
</dbReference>
<dbReference type="InterPro" id="IPR001610">
    <property type="entry name" value="PAC"/>
</dbReference>
<keyword evidence="5 12" id="KW-0812">Transmembrane</keyword>
<dbReference type="SMART" id="SM00086">
    <property type="entry name" value="PAC"/>
    <property type="match status" value="1"/>
</dbReference>
<proteinExistence type="predicted"/>
<sequence length="691" mass="77756">MKHVIIIISVSTLALVLFIVFYAHEQVRQETRIIDTERIVLLKQIASMTELRFSDATKLLQTLSKVASVINHTDVALIDKTLHGVPENNALNERNLFAKTLQTYDDFESITHVLPNGNTYLEEPYSYQKNNTISNYGNTTWFIIMSSTLDTYVNPITTSDTTGKKITLIGVPIFSQNGTFSGFLAGTLDLGAIQKKLYNTQAYSNEKFLIIDSERNIVASSDNDTTSRLNLRSISASLSGGSGTSIDDVDGTKMYVSYYPLYIAGSSPWAIVLIQPYDDAFHEVNSSILESEILIAAILSVSSISSFFIIRSFRTQHDLAIKLKESNAILEKSQEDLHANHLTIQNHLEEISKIKNALDQSAIVAITDRDGTITQVNENFCRISKYSHKELVGENPRILKSGYHIAKFYLEQWDTISNGKIWQGEFKNRAKDDSFYWVKTIIIPHIKDGEITEYVSIGIDITKEKELMEKLGNSQKLATIGELSARVAHDIRNPLSIIKNNFELIQYKDPKFAKKNHDALERIKRAILRITHQVDNVLDYVRPLTLTLKQENLRTIMKSALDKVEIPDKIKVRYFRNDVFLTCDYLKIEVVLINIITNAIQAMGLKGTLDITCDMNDDNLVLTIRDTGPGIPENILPRIFDPLFTTKQIGTGLGLSSCKSIIEHHGGIINVKSEMGSGTNFIIILPLDQKK</sequence>
<feature type="domain" description="Histidine kinase" evidence="13">
    <location>
        <begin position="486"/>
        <end position="689"/>
    </location>
</feature>
<evidence type="ECO:0000256" key="12">
    <source>
        <dbReference type="SAM" id="Phobius"/>
    </source>
</evidence>
<dbReference type="Gene3D" id="3.30.565.10">
    <property type="entry name" value="Histidine kinase-like ATPase, C-terminal domain"/>
    <property type="match status" value="1"/>
</dbReference>
<dbReference type="PROSITE" id="PS50112">
    <property type="entry name" value="PAS"/>
    <property type="match status" value="1"/>
</dbReference>
<dbReference type="PANTHER" id="PTHR43065">
    <property type="entry name" value="SENSOR HISTIDINE KINASE"/>
    <property type="match status" value="1"/>
</dbReference>
<evidence type="ECO:0000256" key="2">
    <source>
        <dbReference type="ARBA" id="ARBA00022475"/>
    </source>
</evidence>
<feature type="domain" description="PAC" evidence="15">
    <location>
        <begin position="422"/>
        <end position="473"/>
    </location>
</feature>
<dbReference type="GO" id="GO:0005524">
    <property type="term" value="F:ATP binding"/>
    <property type="evidence" value="ECO:0007669"/>
    <property type="project" value="UniProtKB-KW"/>
</dbReference>
<keyword evidence="9 12" id="KW-1133">Transmembrane helix</keyword>
<evidence type="ECO:0000256" key="1">
    <source>
        <dbReference type="ARBA" id="ARBA00004651"/>
    </source>
</evidence>
<keyword evidence="11 12" id="KW-0472">Membrane</keyword>
<dbReference type="PROSITE" id="PS50109">
    <property type="entry name" value="HIS_KIN"/>
    <property type="match status" value="1"/>
</dbReference>
<evidence type="ECO:0000259" key="13">
    <source>
        <dbReference type="PROSITE" id="PS50109"/>
    </source>
</evidence>
<evidence type="ECO:0000313" key="16">
    <source>
        <dbReference type="EMBL" id="SMH70286.1"/>
    </source>
</evidence>
<dbReference type="SUPFAM" id="SSF55785">
    <property type="entry name" value="PYP-like sensor domain (PAS domain)"/>
    <property type="match status" value="1"/>
</dbReference>
<dbReference type="Pfam" id="PF02518">
    <property type="entry name" value="HATPase_c"/>
    <property type="match status" value="1"/>
</dbReference>
<feature type="domain" description="PAS" evidence="14">
    <location>
        <begin position="350"/>
        <end position="395"/>
    </location>
</feature>
<accession>A0A2H1FBZ6</accession>
<evidence type="ECO:0000259" key="15">
    <source>
        <dbReference type="PROSITE" id="PS50113"/>
    </source>
</evidence>
<keyword evidence="8" id="KW-0067">ATP-binding</keyword>
<dbReference type="EMBL" id="LT841358">
    <property type="protein sequence ID" value="SMH70286.1"/>
    <property type="molecule type" value="Genomic_DNA"/>
</dbReference>
<dbReference type="InterPro" id="IPR036890">
    <property type="entry name" value="HATPase_C_sf"/>
</dbReference>
<dbReference type="SUPFAM" id="SSF55874">
    <property type="entry name" value="ATPase domain of HSP90 chaperone/DNA topoisomerase II/histidine kinase"/>
    <property type="match status" value="1"/>
</dbReference>
<dbReference type="InterPro" id="IPR004358">
    <property type="entry name" value="Sig_transdc_His_kin-like_C"/>
</dbReference>
<dbReference type="InterPro" id="IPR000014">
    <property type="entry name" value="PAS"/>
</dbReference>
<evidence type="ECO:0000256" key="10">
    <source>
        <dbReference type="ARBA" id="ARBA00023012"/>
    </source>
</evidence>
<dbReference type="Gene3D" id="1.10.287.130">
    <property type="match status" value="1"/>
</dbReference>
<dbReference type="Proteomes" id="UP000230607">
    <property type="component" value="Chromosome 1"/>
</dbReference>
<dbReference type="OrthoDB" id="11465at2157"/>
<feature type="transmembrane region" description="Helical" evidence="12">
    <location>
        <begin position="293"/>
        <end position="313"/>
    </location>
</feature>
<gene>
    <name evidence="16" type="ORF">NCS_10093</name>
</gene>
<protein>
    <submittedName>
        <fullName evidence="16">PAS domain S-box (Modular protein)</fullName>
    </submittedName>
</protein>
<dbReference type="InterPro" id="IPR003661">
    <property type="entry name" value="HisK_dim/P_dom"/>
</dbReference>
<dbReference type="CDD" id="cd00130">
    <property type="entry name" value="PAS"/>
    <property type="match status" value="1"/>
</dbReference>
<comment type="subcellular location">
    <subcellularLocation>
        <location evidence="1">Cell membrane</location>
        <topology evidence="1">Multi-pass membrane protein</topology>
    </subcellularLocation>
</comment>
<dbReference type="CDD" id="cd00082">
    <property type="entry name" value="HisKA"/>
    <property type="match status" value="1"/>
</dbReference>
<dbReference type="PRINTS" id="PR00344">
    <property type="entry name" value="BCTRLSENSOR"/>
</dbReference>
<dbReference type="InterPro" id="IPR033479">
    <property type="entry name" value="dCache_1"/>
</dbReference>
<keyword evidence="2" id="KW-1003">Cell membrane</keyword>
<name>A0A2H1FBZ6_9ARCH</name>
<evidence type="ECO:0000256" key="6">
    <source>
        <dbReference type="ARBA" id="ARBA00022741"/>
    </source>
</evidence>
<keyword evidence="7" id="KW-0418">Kinase</keyword>